<keyword evidence="3" id="KW-1185">Reference proteome</keyword>
<feature type="transmembrane region" description="Helical" evidence="1">
    <location>
        <begin position="52"/>
        <end position="72"/>
    </location>
</feature>
<reference evidence="2 3" key="1">
    <citation type="submission" date="2016-02" db="EMBL/GenBank/DDBJ databases">
        <authorList>
            <person name="Wen L."/>
            <person name="He K."/>
            <person name="Yang H."/>
        </authorList>
    </citation>
    <scope>NUCLEOTIDE SEQUENCE [LARGE SCALE GENOMIC DNA]</scope>
    <source>
        <strain evidence="2 3">TSA40</strain>
    </source>
</reference>
<feature type="transmembrane region" description="Helical" evidence="1">
    <location>
        <begin position="23"/>
        <end position="45"/>
    </location>
</feature>
<dbReference type="Proteomes" id="UP000197535">
    <property type="component" value="Unassembled WGS sequence"/>
</dbReference>
<proteinExistence type="predicted"/>
<dbReference type="AlphaFoldDB" id="A0A254TK95"/>
<evidence type="ECO:0000256" key="1">
    <source>
        <dbReference type="SAM" id="Phobius"/>
    </source>
</evidence>
<keyword evidence="1" id="KW-0812">Transmembrane</keyword>
<keyword evidence="1" id="KW-1133">Transmembrane helix</keyword>
<sequence>MLSQALGTAPGDWVADPETGLGFGYEGGAILFGVCLLVVAAAYFVTKASHTLLFWITFILTSPLGAIGGDFLDKPQASGGLAMSWYAASAAIACFVVGCIAFFPQRAEKISVSG</sequence>
<keyword evidence="1" id="KW-0472">Membrane</keyword>
<comment type="caution">
    <text evidence="2">The sequence shown here is derived from an EMBL/GenBank/DDBJ whole genome shotgun (WGS) entry which is preliminary data.</text>
</comment>
<protein>
    <submittedName>
        <fullName evidence="2">Uncharacterized protein</fullName>
    </submittedName>
</protein>
<accession>A0A254TK95</accession>
<gene>
    <name evidence="2" type="ORF">AYR66_12115</name>
</gene>
<dbReference type="InterPro" id="IPR007136">
    <property type="entry name" value="DUF347"/>
</dbReference>
<name>A0A254TK95_9BURK</name>
<organism evidence="2 3">
    <name type="scientific">Noviherbaspirillum denitrificans</name>
    <dbReference type="NCBI Taxonomy" id="1968433"/>
    <lineage>
        <taxon>Bacteria</taxon>
        <taxon>Pseudomonadati</taxon>
        <taxon>Pseudomonadota</taxon>
        <taxon>Betaproteobacteria</taxon>
        <taxon>Burkholderiales</taxon>
        <taxon>Oxalobacteraceae</taxon>
        <taxon>Noviherbaspirillum</taxon>
    </lineage>
</organism>
<evidence type="ECO:0000313" key="3">
    <source>
        <dbReference type="Proteomes" id="UP000197535"/>
    </source>
</evidence>
<dbReference type="Pfam" id="PF03988">
    <property type="entry name" value="DUF347"/>
    <property type="match status" value="2"/>
</dbReference>
<feature type="transmembrane region" description="Helical" evidence="1">
    <location>
        <begin position="84"/>
        <end position="103"/>
    </location>
</feature>
<evidence type="ECO:0000313" key="2">
    <source>
        <dbReference type="EMBL" id="OWW20128.1"/>
    </source>
</evidence>
<dbReference type="EMBL" id="LSTO01000001">
    <property type="protein sequence ID" value="OWW20128.1"/>
    <property type="molecule type" value="Genomic_DNA"/>
</dbReference>